<evidence type="ECO:0000256" key="3">
    <source>
        <dbReference type="ARBA" id="ARBA00010532"/>
    </source>
</evidence>
<dbReference type="PANTHER" id="PTHR11923:SF110">
    <property type="entry name" value="SCAVENGER RECEPTOR CLASS B MEMBER 1"/>
    <property type="match status" value="1"/>
</dbReference>
<feature type="transmembrane region" description="Helical" evidence="13">
    <location>
        <begin position="505"/>
        <end position="532"/>
    </location>
</feature>
<dbReference type="GO" id="GO:0005901">
    <property type="term" value="C:caveola"/>
    <property type="evidence" value="ECO:0007669"/>
    <property type="project" value="UniProtKB-SubCell"/>
</dbReference>
<evidence type="ECO:0000256" key="6">
    <source>
        <dbReference type="ARBA" id="ARBA00022989"/>
    </source>
</evidence>
<keyword evidence="10" id="KW-0325">Glycoprotein</keyword>
<evidence type="ECO:0000256" key="13">
    <source>
        <dbReference type="SAM" id="Phobius"/>
    </source>
</evidence>
<proteinExistence type="inferred from homology"/>
<keyword evidence="9" id="KW-0675">Receptor</keyword>
<evidence type="ECO:0000256" key="9">
    <source>
        <dbReference type="ARBA" id="ARBA00023170"/>
    </source>
</evidence>
<organism evidence="14 15">
    <name type="scientific">Dermatophagoides farinae</name>
    <name type="common">American house dust mite</name>
    <dbReference type="NCBI Taxonomy" id="6954"/>
    <lineage>
        <taxon>Eukaryota</taxon>
        <taxon>Metazoa</taxon>
        <taxon>Ecdysozoa</taxon>
        <taxon>Arthropoda</taxon>
        <taxon>Chelicerata</taxon>
        <taxon>Arachnida</taxon>
        <taxon>Acari</taxon>
        <taxon>Acariformes</taxon>
        <taxon>Sarcoptiformes</taxon>
        <taxon>Astigmata</taxon>
        <taxon>Psoroptidia</taxon>
        <taxon>Analgoidea</taxon>
        <taxon>Pyroglyphidae</taxon>
        <taxon>Dermatophagoidinae</taxon>
        <taxon>Dermatophagoides</taxon>
    </lineage>
</organism>
<evidence type="ECO:0000256" key="8">
    <source>
        <dbReference type="ARBA" id="ARBA00023157"/>
    </source>
</evidence>
<evidence type="ECO:0000313" key="15">
    <source>
        <dbReference type="Proteomes" id="UP000790347"/>
    </source>
</evidence>
<comment type="caution">
    <text evidence="14">The sequence shown here is derived from an EMBL/GenBank/DDBJ whole genome shotgun (WGS) entry which is preliminary data.</text>
</comment>
<dbReference type="AlphaFoldDB" id="A0A922I3I2"/>
<dbReference type="Pfam" id="PF01130">
    <property type="entry name" value="CD36"/>
    <property type="match status" value="1"/>
</dbReference>
<reference evidence="14" key="2">
    <citation type="journal article" date="2022" name="Res Sq">
        <title>Comparative Genomics Reveals Insights into the Divergent Evolution of Astigmatic Mites and Household Pest Adaptations.</title>
        <authorList>
            <person name="Xiong Q."/>
            <person name="Wan A.T.-Y."/>
            <person name="Liu X.-Y."/>
            <person name="Fung C.S.-H."/>
            <person name="Xiao X."/>
            <person name="Malainual N."/>
            <person name="Hou J."/>
            <person name="Wang L."/>
            <person name="Wang M."/>
            <person name="Yang K."/>
            <person name="Cui Y."/>
            <person name="Leung E."/>
            <person name="Nong W."/>
            <person name="Shin S.-K."/>
            <person name="Au S."/>
            <person name="Jeong K.Y."/>
            <person name="Chew F.T."/>
            <person name="Hui J."/>
            <person name="Leung T.F."/>
            <person name="Tungtrongchitr A."/>
            <person name="Zhong N."/>
            <person name="Liu Z."/>
            <person name="Tsui S."/>
        </authorList>
    </citation>
    <scope>NUCLEOTIDE SEQUENCE</scope>
    <source>
        <strain evidence="14">Derf</strain>
        <tissue evidence="14">Whole organism</tissue>
    </source>
</reference>
<keyword evidence="5 13" id="KW-0812">Transmembrane</keyword>
<dbReference type="GO" id="GO:0005737">
    <property type="term" value="C:cytoplasm"/>
    <property type="evidence" value="ECO:0007669"/>
    <property type="project" value="TreeGrafter"/>
</dbReference>
<keyword evidence="4" id="KW-1003">Cell membrane</keyword>
<evidence type="ECO:0000313" key="14">
    <source>
        <dbReference type="EMBL" id="KAH9517351.1"/>
    </source>
</evidence>
<comment type="similarity">
    <text evidence="3">Belongs to the CD36 family.</text>
</comment>
<evidence type="ECO:0000256" key="7">
    <source>
        <dbReference type="ARBA" id="ARBA00023136"/>
    </source>
</evidence>
<evidence type="ECO:0000256" key="2">
    <source>
        <dbReference type="ARBA" id="ARBA00004651"/>
    </source>
</evidence>
<evidence type="ECO:0000256" key="1">
    <source>
        <dbReference type="ARBA" id="ARBA00004189"/>
    </source>
</evidence>
<evidence type="ECO:0000256" key="11">
    <source>
        <dbReference type="ARBA" id="ARBA00040821"/>
    </source>
</evidence>
<feature type="non-terminal residue" evidence="14">
    <location>
        <position position="562"/>
    </location>
</feature>
<name>A0A922I3I2_DERFA</name>
<gene>
    <name evidence="14" type="ORF">DERF_008029</name>
</gene>
<protein>
    <recommendedName>
        <fullName evidence="11">Scavenger receptor class B member 1</fullName>
    </recommendedName>
    <alternativeName>
        <fullName evidence="12">SR-BI</fullName>
    </alternativeName>
</protein>
<evidence type="ECO:0000256" key="10">
    <source>
        <dbReference type="ARBA" id="ARBA00023180"/>
    </source>
</evidence>
<keyword evidence="6 13" id="KW-1133">Transmembrane helix</keyword>
<accession>A0A922I3I2</accession>
<dbReference type="GO" id="GO:0005044">
    <property type="term" value="F:scavenger receptor activity"/>
    <property type="evidence" value="ECO:0007669"/>
    <property type="project" value="TreeGrafter"/>
</dbReference>
<dbReference type="EMBL" id="ASGP02000003">
    <property type="protein sequence ID" value="KAH9517351.1"/>
    <property type="molecule type" value="Genomic_DNA"/>
</dbReference>
<dbReference type="PANTHER" id="PTHR11923">
    <property type="entry name" value="SCAVENGER RECEPTOR CLASS B TYPE-1 SR-B1"/>
    <property type="match status" value="1"/>
</dbReference>
<evidence type="ECO:0000256" key="5">
    <source>
        <dbReference type="ARBA" id="ARBA00022692"/>
    </source>
</evidence>
<comment type="subcellular location">
    <subcellularLocation>
        <location evidence="2">Cell membrane</location>
        <topology evidence="2">Multi-pass membrane protein</topology>
    </subcellularLocation>
    <subcellularLocation>
        <location evidence="1">Membrane</location>
        <location evidence="1">Caveola</location>
        <topology evidence="1">Multi-pass membrane protein</topology>
    </subcellularLocation>
</comment>
<dbReference type="Proteomes" id="UP000790347">
    <property type="component" value="Unassembled WGS sequence"/>
</dbReference>
<evidence type="ECO:0000256" key="4">
    <source>
        <dbReference type="ARBA" id="ARBA00022475"/>
    </source>
</evidence>
<sequence>LSLLVLFKMVSDTGMVTTNLNSNKMMKNISTVPEIEAMKRKSLYKIIILTVFGIIFTVATLFSHFYLPSALENAIVEEFMLNPESSSYQGWQKSNIPIYSSYYFFNITNPDELFKAGAKPRLQEIGPYVFQLNFEKVNISWNFDNGTVEYRQVKTWTPVPSKSIGSLDDEIVHVNVPLLSGIHQIRSIPEEEKFLAYESLNSLIDAFNMSFVMKHKIRQLLFEGYEDDLLTTASSFYPGEVAQTRFGWLYQKNNTSSDGLFRVYTGQLDSGRKLGLIDTWNNENENIKWKVGEKCRSFDHTTTGDLQPPFFLRENYHLLQYFGQQNLLKPLPSIRMFIADICRSFDLEYMETIETMDQIRRYRYRMGPSTFNYTSSNDNHCYCKNNKSCPPDGLFDLGICAKDSPVFTSSPHFLFADPSLLNSVDGLQPNIDKHLFTMEFDHKFALALTIDVKFQLNVLAKKSDEIEIMEDWPDNFELYLPQFWFTTHAELDESITYQLYFLSNVLPLILLLTTILIALLAIICFIFLTIYIMNIRMMSWTLNDKTRYESVSMMETKSNDNE</sequence>
<evidence type="ECO:0000256" key="12">
    <source>
        <dbReference type="ARBA" id="ARBA00042244"/>
    </source>
</evidence>
<dbReference type="InterPro" id="IPR002159">
    <property type="entry name" value="CD36_fam"/>
</dbReference>
<reference evidence="14" key="1">
    <citation type="submission" date="2013-05" db="EMBL/GenBank/DDBJ databases">
        <authorList>
            <person name="Yim A.K.Y."/>
            <person name="Chan T.F."/>
            <person name="Ji K.M."/>
            <person name="Liu X.Y."/>
            <person name="Zhou J.W."/>
            <person name="Li R.Q."/>
            <person name="Yang K.Y."/>
            <person name="Li J."/>
            <person name="Li M."/>
            <person name="Law P.T.W."/>
            <person name="Wu Y.L."/>
            <person name="Cai Z.L."/>
            <person name="Qin H."/>
            <person name="Bao Y."/>
            <person name="Leung R.K.K."/>
            <person name="Ng P.K.S."/>
            <person name="Zou J."/>
            <person name="Zhong X.J."/>
            <person name="Ran P.X."/>
            <person name="Zhong N.S."/>
            <person name="Liu Z.G."/>
            <person name="Tsui S.K.W."/>
        </authorList>
    </citation>
    <scope>NUCLEOTIDE SEQUENCE</scope>
    <source>
        <strain evidence="14">Derf</strain>
        <tissue evidence="14">Whole organism</tissue>
    </source>
</reference>
<dbReference type="PRINTS" id="PR01609">
    <property type="entry name" value="CD36FAMILY"/>
</dbReference>
<feature type="transmembrane region" description="Helical" evidence="13">
    <location>
        <begin position="46"/>
        <end position="67"/>
    </location>
</feature>
<keyword evidence="15" id="KW-1185">Reference proteome</keyword>
<keyword evidence="7 13" id="KW-0472">Membrane</keyword>
<keyword evidence="8" id="KW-1015">Disulfide bond</keyword>